<dbReference type="PROSITE" id="PS52029">
    <property type="entry name" value="LD_TPASE"/>
    <property type="match status" value="1"/>
</dbReference>
<evidence type="ECO:0000256" key="1">
    <source>
        <dbReference type="ARBA" id="ARBA00004752"/>
    </source>
</evidence>
<dbReference type="SUPFAM" id="SSF141523">
    <property type="entry name" value="L,D-transpeptidase catalytic domain-like"/>
    <property type="match status" value="1"/>
</dbReference>
<dbReference type="InterPro" id="IPR050979">
    <property type="entry name" value="LD-transpeptidase"/>
</dbReference>
<keyword evidence="4 6" id="KW-0573">Peptidoglycan synthesis</keyword>
<evidence type="ECO:0000256" key="4">
    <source>
        <dbReference type="ARBA" id="ARBA00022984"/>
    </source>
</evidence>
<reference evidence="9" key="2">
    <citation type="submission" date="2021-04" db="EMBL/GenBank/DDBJ databases">
        <authorList>
            <person name="Gilroy R."/>
        </authorList>
    </citation>
    <scope>NUCLEOTIDE SEQUENCE</scope>
    <source>
        <strain evidence="9">CHK130-7132</strain>
    </source>
</reference>
<feature type="active site" description="Proton donor/acceptor" evidence="6">
    <location>
        <position position="466"/>
    </location>
</feature>
<comment type="pathway">
    <text evidence="1 6">Cell wall biogenesis; peptidoglycan biosynthesis.</text>
</comment>
<keyword evidence="3 6" id="KW-0133">Cell shape</keyword>
<evidence type="ECO:0000259" key="8">
    <source>
        <dbReference type="PROSITE" id="PS52029"/>
    </source>
</evidence>
<dbReference type="GO" id="GO:0005576">
    <property type="term" value="C:extracellular region"/>
    <property type="evidence" value="ECO:0007669"/>
    <property type="project" value="TreeGrafter"/>
</dbReference>
<dbReference type="GO" id="GO:0071972">
    <property type="term" value="F:peptidoglycan L,D-transpeptidase activity"/>
    <property type="evidence" value="ECO:0007669"/>
    <property type="project" value="TreeGrafter"/>
</dbReference>
<evidence type="ECO:0000256" key="2">
    <source>
        <dbReference type="ARBA" id="ARBA00022679"/>
    </source>
</evidence>
<name>A0A9D2PZW5_9MICO</name>
<dbReference type="CDD" id="cd16913">
    <property type="entry name" value="YkuD_like"/>
    <property type="match status" value="1"/>
</dbReference>
<dbReference type="GO" id="GO:0016740">
    <property type="term" value="F:transferase activity"/>
    <property type="evidence" value="ECO:0007669"/>
    <property type="project" value="UniProtKB-KW"/>
</dbReference>
<organism evidence="9 10">
    <name type="scientific">Candidatus Brachybacterium intestinipullorum</name>
    <dbReference type="NCBI Taxonomy" id="2838512"/>
    <lineage>
        <taxon>Bacteria</taxon>
        <taxon>Bacillati</taxon>
        <taxon>Actinomycetota</taxon>
        <taxon>Actinomycetes</taxon>
        <taxon>Micrococcales</taxon>
        <taxon>Dermabacteraceae</taxon>
        <taxon>Brachybacterium</taxon>
    </lineage>
</organism>
<evidence type="ECO:0000256" key="5">
    <source>
        <dbReference type="ARBA" id="ARBA00023316"/>
    </source>
</evidence>
<keyword evidence="2" id="KW-0808">Transferase</keyword>
<dbReference type="InterPro" id="IPR005490">
    <property type="entry name" value="LD_TPept_cat_dom"/>
</dbReference>
<dbReference type="Pfam" id="PF03734">
    <property type="entry name" value="YkuD"/>
    <property type="match status" value="1"/>
</dbReference>
<dbReference type="GO" id="GO:0071555">
    <property type="term" value="P:cell wall organization"/>
    <property type="evidence" value="ECO:0007669"/>
    <property type="project" value="UniProtKB-UniRule"/>
</dbReference>
<dbReference type="Pfam" id="PF12229">
    <property type="entry name" value="PG_binding_4"/>
    <property type="match status" value="1"/>
</dbReference>
<feature type="region of interest" description="Disordered" evidence="7">
    <location>
        <begin position="345"/>
        <end position="385"/>
    </location>
</feature>
<dbReference type="Proteomes" id="UP000823854">
    <property type="component" value="Unassembled WGS sequence"/>
</dbReference>
<protein>
    <submittedName>
        <fullName evidence="9">L,D-transpeptidase/peptidoglycan binding protein</fullName>
    </submittedName>
</protein>
<keyword evidence="5 6" id="KW-0961">Cell wall biogenesis/degradation</keyword>
<reference evidence="9" key="1">
    <citation type="journal article" date="2021" name="PeerJ">
        <title>Extensive microbial diversity within the chicken gut microbiome revealed by metagenomics and culture.</title>
        <authorList>
            <person name="Gilroy R."/>
            <person name="Ravi A."/>
            <person name="Getino M."/>
            <person name="Pursley I."/>
            <person name="Horton D.L."/>
            <person name="Alikhan N.F."/>
            <person name="Baker D."/>
            <person name="Gharbi K."/>
            <person name="Hall N."/>
            <person name="Watson M."/>
            <person name="Adriaenssens E.M."/>
            <person name="Foster-Nyarko E."/>
            <person name="Jarju S."/>
            <person name="Secka A."/>
            <person name="Antonio M."/>
            <person name="Oren A."/>
            <person name="Chaudhuri R.R."/>
            <person name="La Ragione R."/>
            <person name="Hildebrand F."/>
            <person name="Pallen M.J."/>
        </authorList>
    </citation>
    <scope>NUCLEOTIDE SEQUENCE</scope>
    <source>
        <strain evidence="9">CHK130-7132</strain>
    </source>
</reference>
<dbReference type="Gene3D" id="2.40.440.10">
    <property type="entry name" value="L,D-transpeptidase catalytic domain-like"/>
    <property type="match status" value="1"/>
</dbReference>
<dbReference type="PANTHER" id="PTHR30582:SF2">
    <property type="entry name" value="L,D-TRANSPEPTIDASE YCIB-RELATED"/>
    <property type="match status" value="1"/>
</dbReference>
<evidence type="ECO:0000256" key="3">
    <source>
        <dbReference type="ARBA" id="ARBA00022960"/>
    </source>
</evidence>
<dbReference type="EMBL" id="DWWC01000123">
    <property type="protein sequence ID" value="HJC69338.1"/>
    <property type="molecule type" value="Genomic_DNA"/>
</dbReference>
<dbReference type="InterPro" id="IPR038063">
    <property type="entry name" value="Transpep_catalytic_dom"/>
</dbReference>
<evidence type="ECO:0000313" key="10">
    <source>
        <dbReference type="Proteomes" id="UP000823854"/>
    </source>
</evidence>
<evidence type="ECO:0000256" key="7">
    <source>
        <dbReference type="SAM" id="MobiDB-lite"/>
    </source>
</evidence>
<dbReference type="GO" id="GO:0008360">
    <property type="term" value="P:regulation of cell shape"/>
    <property type="evidence" value="ECO:0007669"/>
    <property type="project" value="UniProtKB-UniRule"/>
</dbReference>
<gene>
    <name evidence="9" type="ORF">H9932_06630</name>
</gene>
<proteinExistence type="predicted"/>
<sequence>MTNVTDTAPRGRSRRRVALVLVAIVAVLAVILTGGALAYAKQFEGRALPGTTVLGQDVSGKSPEEIAALVAEQGEDVVVTVTAGEKELEVPLADLGVSVDSEATASAALGRDDSLPAVISSTWSGEHAVEPVVEVDEAAAAAFAKGLVPEDRTTPVDAEVVFDEDAQSWNVEPGRNGQGVDPQPFVEAVQAQAPSLESFSVEQEIEEISPAITTEEAEEVVGSISDLLEQPMAIDSADGKTHEVSPERRSSWISVEPDESGEELAVSVDEDAVREWVTARADQDSVEPEDGIEQVDGDGEVVKVVAEKKDGLEITNSDAVADQLIEALKGTTPLEAAFESKKLEAEVEKVDAPADEEDEESTEDEDASKDDEDEPAAEPTGEKWIDVDLTNKTVTAYVGDTPVWGPRAMVDGKEGNETPTGTYEIYLRYDRQDMTNAAYYPEDHPKYYYTPDVPWVQYFHHGYGFHGAPWRSSFGYSGSHGCINLPVSDAKWLYDWAGIGTKTVVHR</sequence>
<evidence type="ECO:0000256" key="6">
    <source>
        <dbReference type="PROSITE-ProRule" id="PRU01373"/>
    </source>
</evidence>
<dbReference type="GO" id="GO:0018104">
    <property type="term" value="P:peptidoglycan-protein cross-linking"/>
    <property type="evidence" value="ECO:0007669"/>
    <property type="project" value="TreeGrafter"/>
</dbReference>
<dbReference type="PANTHER" id="PTHR30582">
    <property type="entry name" value="L,D-TRANSPEPTIDASE"/>
    <property type="match status" value="1"/>
</dbReference>
<evidence type="ECO:0000313" key="9">
    <source>
        <dbReference type="EMBL" id="HJC69338.1"/>
    </source>
</evidence>
<comment type="caution">
    <text evidence="9">The sequence shown here is derived from an EMBL/GenBank/DDBJ whole genome shotgun (WGS) entry which is preliminary data.</text>
</comment>
<dbReference type="InterPro" id="IPR022029">
    <property type="entry name" value="YoaR-like_PG-bd"/>
</dbReference>
<feature type="active site" description="Nucleophile" evidence="6">
    <location>
        <position position="482"/>
    </location>
</feature>
<accession>A0A9D2PZW5</accession>
<feature type="compositionally biased region" description="Acidic residues" evidence="7">
    <location>
        <begin position="353"/>
        <end position="376"/>
    </location>
</feature>
<dbReference type="AlphaFoldDB" id="A0A9D2PZW5"/>
<feature type="domain" description="L,D-TPase catalytic" evidence="8">
    <location>
        <begin position="383"/>
        <end position="506"/>
    </location>
</feature>